<dbReference type="Proteomes" id="UP000827976">
    <property type="component" value="Chromosome 18"/>
</dbReference>
<gene>
    <name evidence="1" type="ORF">IHE45_18G018700</name>
</gene>
<proteinExistence type="predicted"/>
<accession>A0ACB7U5M7</accession>
<evidence type="ECO:0000313" key="2">
    <source>
        <dbReference type="Proteomes" id="UP000827976"/>
    </source>
</evidence>
<reference evidence="2" key="1">
    <citation type="journal article" date="2022" name="Nat. Commun.">
        <title>Chromosome evolution and the genetic basis of agronomically important traits in greater yam.</title>
        <authorList>
            <person name="Bredeson J.V."/>
            <person name="Lyons J.B."/>
            <person name="Oniyinde I.O."/>
            <person name="Okereke N.R."/>
            <person name="Kolade O."/>
            <person name="Nnabue I."/>
            <person name="Nwadili C.O."/>
            <person name="Hribova E."/>
            <person name="Parker M."/>
            <person name="Nwogha J."/>
            <person name="Shu S."/>
            <person name="Carlson J."/>
            <person name="Kariba R."/>
            <person name="Muthemba S."/>
            <person name="Knop K."/>
            <person name="Barton G.J."/>
            <person name="Sherwood A.V."/>
            <person name="Lopez-Montes A."/>
            <person name="Asiedu R."/>
            <person name="Jamnadass R."/>
            <person name="Muchugi A."/>
            <person name="Goodstein D."/>
            <person name="Egesi C.N."/>
            <person name="Featherston J."/>
            <person name="Asfaw A."/>
            <person name="Simpson G.G."/>
            <person name="Dolezel J."/>
            <person name="Hendre P.S."/>
            <person name="Van Deynze A."/>
            <person name="Kumar P.L."/>
            <person name="Obidiegwu J.E."/>
            <person name="Bhattacharjee R."/>
            <person name="Rokhsar D.S."/>
        </authorList>
    </citation>
    <scope>NUCLEOTIDE SEQUENCE [LARGE SCALE GENOMIC DNA]</scope>
    <source>
        <strain evidence="2">cv. TDa95/00328</strain>
    </source>
</reference>
<comment type="caution">
    <text evidence="1">The sequence shown here is derived from an EMBL/GenBank/DDBJ whole genome shotgun (WGS) entry which is preliminary data.</text>
</comment>
<sequence>MAFHRRILNPNSSDGSIYYCLVNYCPPPPEPPPDTIPIQVSHPNHHLTNLLIAGCSLLGAALLIFTAIFFTVHRRRRLLLRHSLTTPLPPSDGPPSPVADPVDHHVWHIRTVGLDAATIASISIVQFKPGDGLIDGSDCAVCLTEFRDGEDLRLLPKCSHAFHIPCIDTWLRSRVSCPLCRAPIVASKDVPASESTGLELSLGDSSESVDGERTVAIGEGDGEGMIEIAIGSCSQGSSSETRVPEDWQPVRRSVSMDASSLGALLLRGEPEQKKDDNFEEETNIKKRGKQGSDLKMEIVKKGRTRMARSLSSSGRWFHVSRGKVMPTTVLPL</sequence>
<protein>
    <submittedName>
        <fullName evidence="1">Anaphase-promoting complex (APC) subunit 11 protein</fullName>
    </submittedName>
</protein>
<dbReference type="EMBL" id="CM037028">
    <property type="protein sequence ID" value="KAH7655540.1"/>
    <property type="molecule type" value="Genomic_DNA"/>
</dbReference>
<evidence type="ECO:0000313" key="1">
    <source>
        <dbReference type="EMBL" id="KAH7655540.1"/>
    </source>
</evidence>
<name>A0ACB7U5M7_DIOAL</name>
<organism evidence="1 2">
    <name type="scientific">Dioscorea alata</name>
    <name type="common">Purple yam</name>
    <dbReference type="NCBI Taxonomy" id="55571"/>
    <lineage>
        <taxon>Eukaryota</taxon>
        <taxon>Viridiplantae</taxon>
        <taxon>Streptophyta</taxon>
        <taxon>Embryophyta</taxon>
        <taxon>Tracheophyta</taxon>
        <taxon>Spermatophyta</taxon>
        <taxon>Magnoliopsida</taxon>
        <taxon>Liliopsida</taxon>
        <taxon>Dioscoreales</taxon>
        <taxon>Dioscoreaceae</taxon>
        <taxon>Dioscorea</taxon>
    </lineage>
</organism>
<keyword evidence="2" id="KW-1185">Reference proteome</keyword>